<name>A0AAD7EU86_9AGAR</name>
<comment type="caution">
    <text evidence="1">The sequence shown here is derived from an EMBL/GenBank/DDBJ whole genome shotgun (WGS) entry which is preliminary data.</text>
</comment>
<evidence type="ECO:0008006" key="3">
    <source>
        <dbReference type="Google" id="ProtNLM"/>
    </source>
</evidence>
<reference evidence="1" key="1">
    <citation type="submission" date="2023-03" db="EMBL/GenBank/DDBJ databases">
        <title>Massive genome expansion in bonnet fungi (Mycena s.s.) driven by repeated elements and novel gene families across ecological guilds.</title>
        <authorList>
            <consortium name="Lawrence Berkeley National Laboratory"/>
            <person name="Harder C.B."/>
            <person name="Miyauchi S."/>
            <person name="Viragh M."/>
            <person name="Kuo A."/>
            <person name="Thoen E."/>
            <person name="Andreopoulos B."/>
            <person name="Lu D."/>
            <person name="Skrede I."/>
            <person name="Drula E."/>
            <person name="Henrissat B."/>
            <person name="Morin E."/>
            <person name="Kohler A."/>
            <person name="Barry K."/>
            <person name="LaButti K."/>
            <person name="Morin E."/>
            <person name="Salamov A."/>
            <person name="Lipzen A."/>
            <person name="Mereny Z."/>
            <person name="Hegedus B."/>
            <person name="Baldrian P."/>
            <person name="Stursova M."/>
            <person name="Weitz H."/>
            <person name="Taylor A."/>
            <person name="Grigoriev I.V."/>
            <person name="Nagy L.G."/>
            <person name="Martin F."/>
            <person name="Kauserud H."/>
        </authorList>
    </citation>
    <scope>NUCLEOTIDE SEQUENCE</scope>
    <source>
        <strain evidence="1">CBHHK002</strain>
    </source>
</reference>
<accession>A0AAD7EU86</accession>
<proteinExistence type="predicted"/>
<protein>
    <recommendedName>
        <fullName evidence="3">F-box domain-containing protein</fullName>
    </recommendedName>
</protein>
<sequence length="422" mass="46913">MLLAEDKRPTEAQELEIRKAIPSLREDILKVQREYNDIDLALAIIPPEETPDAYLIEQFEQLKVRLNKAQHCLASHTKSISYGRHVPLEVLELIFRLCLPDTDYVGPNRLEAPLLLCQISSAWRGVALATPLLWCSLSLHLQRRPGAWKDFLNGWLGRAAQAPLSISFEGLPNQYFDDHIVKVLLKSAKRWRRLRFSIGYPCMMRLLNTSTPMLEILEIGVRGEGGGTLLPGLYVSSADAPRLRSLTLLGSLSDPARLQVPWGRLSQFHAAKFPQTPDKCLPFLAMCKNLTQCTIQLSAGNGLTALQVQNIVPVRLPRLCSLVVIGLIHQDAVSVFFGKVDLPVLDSLKLVNMESEPFNIGPQSSVVTLARKVNLRSLSLSGGMPLEGLFDTVVSIPSLREVIIDGGWKIPPSVQEALNMRE</sequence>
<dbReference type="Proteomes" id="UP001218218">
    <property type="component" value="Unassembled WGS sequence"/>
</dbReference>
<evidence type="ECO:0000313" key="1">
    <source>
        <dbReference type="EMBL" id="KAJ7350557.1"/>
    </source>
</evidence>
<dbReference type="AlphaFoldDB" id="A0AAD7EU86"/>
<evidence type="ECO:0000313" key="2">
    <source>
        <dbReference type="Proteomes" id="UP001218218"/>
    </source>
</evidence>
<gene>
    <name evidence="1" type="ORF">DFH08DRAFT_861756</name>
</gene>
<organism evidence="1 2">
    <name type="scientific">Mycena albidolilacea</name>
    <dbReference type="NCBI Taxonomy" id="1033008"/>
    <lineage>
        <taxon>Eukaryota</taxon>
        <taxon>Fungi</taxon>
        <taxon>Dikarya</taxon>
        <taxon>Basidiomycota</taxon>
        <taxon>Agaricomycotina</taxon>
        <taxon>Agaricomycetes</taxon>
        <taxon>Agaricomycetidae</taxon>
        <taxon>Agaricales</taxon>
        <taxon>Marasmiineae</taxon>
        <taxon>Mycenaceae</taxon>
        <taxon>Mycena</taxon>
    </lineage>
</organism>
<dbReference type="EMBL" id="JARIHO010000014">
    <property type="protein sequence ID" value="KAJ7350557.1"/>
    <property type="molecule type" value="Genomic_DNA"/>
</dbReference>
<keyword evidence="2" id="KW-1185">Reference proteome</keyword>